<proteinExistence type="predicted"/>
<gene>
    <name evidence="1" type="ORF">CEXT_554021</name>
</gene>
<evidence type="ECO:0000313" key="2">
    <source>
        <dbReference type="Proteomes" id="UP001054945"/>
    </source>
</evidence>
<keyword evidence="2" id="KW-1185">Reference proteome</keyword>
<accession>A0AAV4PB94</accession>
<dbReference type="EMBL" id="BPLR01004218">
    <property type="protein sequence ID" value="GIX93245.1"/>
    <property type="molecule type" value="Genomic_DNA"/>
</dbReference>
<comment type="caution">
    <text evidence="1">The sequence shown here is derived from an EMBL/GenBank/DDBJ whole genome shotgun (WGS) entry which is preliminary data.</text>
</comment>
<evidence type="ECO:0000313" key="1">
    <source>
        <dbReference type="EMBL" id="GIX93245.1"/>
    </source>
</evidence>
<sequence>MQSTTRILNMINVIPLTTQRYKSRFVFVYQYVPNGSYIVSDPSFSRALVPQWYTLTNFSSDIFLGLRISEEAPQSHSIASGNRQAFA</sequence>
<reference evidence="1 2" key="1">
    <citation type="submission" date="2021-06" db="EMBL/GenBank/DDBJ databases">
        <title>Caerostris extrusa draft genome.</title>
        <authorList>
            <person name="Kono N."/>
            <person name="Arakawa K."/>
        </authorList>
    </citation>
    <scope>NUCLEOTIDE SEQUENCE [LARGE SCALE GENOMIC DNA]</scope>
</reference>
<dbReference type="Proteomes" id="UP001054945">
    <property type="component" value="Unassembled WGS sequence"/>
</dbReference>
<name>A0AAV4PB94_CAEEX</name>
<organism evidence="1 2">
    <name type="scientific">Caerostris extrusa</name>
    <name type="common">Bark spider</name>
    <name type="synonym">Caerostris bankana</name>
    <dbReference type="NCBI Taxonomy" id="172846"/>
    <lineage>
        <taxon>Eukaryota</taxon>
        <taxon>Metazoa</taxon>
        <taxon>Ecdysozoa</taxon>
        <taxon>Arthropoda</taxon>
        <taxon>Chelicerata</taxon>
        <taxon>Arachnida</taxon>
        <taxon>Araneae</taxon>
        <taxon>Araneomorphae</taxon>
        <taxon>Entelegynae</taxon>
        <taxon>Araneoidea</taxon>
        <taxon>Araneidae</taxon>
        <taxon>Caerostris</taxon>
    </lineage>
</organism>
<protein>
    <submittedName>
        <fullName evidence="1">Uncharacterized protein</fullName>
    </submittedName>
</protein>
<dbReference type="AlphaFoldDB" id="A0AAV4PB94"/>